<keyword evidence="10" id="KW-1133">Transmembrane helix</keyword>
<dbReference type="EC" id="2.7.11.1" evidence="1"/>
<feature type="compositionally biased region" description="Polar residues" evidence="9">
    <location>
        <begin position="294"/>
        <end position="323"/>
    </location>
</feature>
<dbReference type="STRING" id="69332.A0A388M3G9"/>
<dbReference type="Gramene" id="GBG89019">
    <property type="protein sequence ID" value="GBG89019"/>
    <property type="gene ID" value="CBR_g48628"/>
</dbReference>
<protein>
    <recommendedName>
        <fullName evidence="1">non-specific serine/threonine protein kinase</fullName>
        <ecNumber evidence="1">2.7.11.1</ecNumber>
    </recommendedName>
</protein>
<evidence type="ECO:0000313" key="12">
    <source>
        <dbReference type="EMBL" id="GBG89019.1"/>
    </source>
</evidence>
<gene>
    <name evidence="12" type="ORF">CBR_g48628</name>
</gene>
<evidence type="ECO:0000313" key="13">
    <source>
        <dbReference type="Proteomes" id="UP000265515"/>
    </source>
</evidence>
<dbReference type="Pfam" id="PF00069">
    <property type="entry name" value="Pkinase"/>
    <property type="match status" value="1"/>
</dbReference>
<comment type="catalytic activity">
    <reaction evidence="8">
        <text>L-seryl-[protein] + ATP = O-phospho-L-seryl-[protein] + ADP + H(+)</text>
        <dbReference type="Rhea" id="RHEA:17989"/>
        <dbReference type="Rhea" id="RHEA-COMP:9863"/>
        <dbReference type="Rhea" id="RHEA-COMP:11604"/>
        <dbReference type="ChEBI" id="CHEBI:15378"/>
        <dbReference type="ChEBI" id="CHEBI:29999"/>
        <dbReference type="ChEBI" id="CHEBI:30616"/>
        <dbReference type="ChEBI" id="CHEBI:83421"/>
        <dbReference type="ChEBI" id="CHEBI:456216"/>
        <dbReference type="EC" id="2.7.11.1"/>
    </reaction>
</comment>
<feature type="region of interest" description="Disordered" evidence="9">
    <location>
        <begin position="288"/>
        <end position="328"/>
    </location>
</feature>
<feature type="domain" description="Protein kinase" evidence="11">
    <location>
        <begin position="1"/>
        <end position="294"/>
    </location>
</feature>
<evidence type="ECO:0000256" key="4">
    <source>
        <dbReference type="ARBA" id="ARBA00022741"/>
    </source>
</evidence>
<evidence type="ECO:0000259" key="11">
    <source>
        <dbReference type="PROSITE" id="PS50011"/>
    </source>
</evidence>
<organism evidence="12 13">
    <name type="scientific">Chara braunii</name>
    <name type="common">Braun's stonewort</name>
    <dbReference type="NCBI Taxonomy" id="69332"/>
    <lineage>
        <taxon>Eukaryota</taxon>
        <taxon>Viridiplantae</taxon>
        <taxon>Streptophyta</taxon>
        <taxon>Charophyceae</taxon>
        <taxon>Charales</taxon>
        <taxon>Characeae</taxon>
        <taxon>Chara</taxon>
    </lineage>
</organism>
<dbReference type="Proteomes" id="UP000265515">
    <property type="component" value="Unassembled WGS sequence"/>
</dbReference>
<dbReference type="SMART" id="SM00220">
    <property type="entry name" value="S_TKc"/>
    <property type="match status" value="1"/>
</dbReference>
<sequence>MAESEPFVRVCGSRRPEGPFTLKGGVVRRRGLWRTYDAESGKGERVLMKTISLTQPVSLRLRQALAEYMRAFSMSPLPQRTPSIPGLLDSFWELGSDNKLRLFLIMKGVEGKSLREIVAAEASPFSEEEVVDMAVEVLQVLSRLEQSHPPVIHGNIDPGNIIVDVEKARLEGTWVGHVKVVGLETPRDCPASELAGESSERHFLAPEQLENRPVSQSDLYGLGATVLYLLSGRPPSAFPRDQLCLQFREQVPMTVKLADVLDRLLKPRPEDRFTNARDVILALRWQRPPRHSSTHSATPTTLVEPNHVSSQLSHQDGTAVSRPQPSPRNVIPDCGKVTLISGNTWVVVGDRPKRANVDVSSDGKEMFIDIPARGLHFACVFELLLMSLCLLGFFPGGILAMVSVSMFYLMLLAPYLCCVCLLARCRWRRVTPSLSVRIAWGGSYRVCWSRPGGKCKIMSGEIKNVQGVGVAVEVVTKDEGKKHEIIKGCEVVELTRKVRFGEWFSSRKAVWLADEMSKFIEGHKQQDADAAGEAMA</sequence>
<keyword evidence="6" id="KW-0067">ATP-binding</keyword>
<dbReference type="InterPro" id="IPR011009">
    <property type="entry name" value="Kinase-like_dom_sf"/>
</dbReference>
<keyword evidence="13" id="KW-1185">Reference proteome</keyword>
<evidence type="ECO:0000256" key="1">
    <source>
        <dbReference type="ARBA" id="ARBA00012513"/>
    </source>
</evidence>
<evidence type="ECO:0000256" key="5">
    <source>
        <dbReference type="ARBA" id="ARBA00022777"/>
    </source>
</evidence>
<dbReference type="GO" id="GO:0004674">
    <property type="term" value="F:protein serine/threonine kinase activity"/>
    <property type="evidence" value="ECO:0007669"/>
    <property type="project" value="UniProtKB-KW"/>
</dbReference>
<evidence type="ECO:0000256" key="7">
    <source>
        <dbReference type="ARBA" id="ARBA00047899"/>
    </source>
</evidence>
<dbReference type="InterPro" id="IPR000719">
    <property type="entry name" value="Prot_kinase_dom"/>
</dbReference>
<evidence type="ECO:0000256" key="6">
    <source>
        <dbReference type="ARBA" id="ARBA00022840"/>
    </source>
</evidence>
<comment type="caution">
    <text evidence="12">The sequence shown here is derived from an EMBL/GenBank/DDBJ whole genome shotgun (WGS) entry which is preliminary data.</text>
</comment>
<dbReference type="PANTHER" id="PTHR24363">
    <property type="entry name" value="SERINE/THREONINE PROTEIN KINASE"/>
    <property type="match status" value="1"/>
</dbReference>
<comment type="catalytic activity">
    <reaction evidence="7">
        <text>L-threonyl-[protein] + ATP = O-phospho-L-threonyl-[protein] + ADP + H(+)</text>
        <dbReference type="Rhea" id="RHEA:46608"/>
        <dbReference type="Rhea" id="RHEA-COMP:11060"/>
        <dbReference type="Rhea" id="RHEA-COMP:11605"/>
        <dbReference type="ChEBI" id="CHEBI:15378"/>
        <dbReference type="ChEBI" id="CHEBI:30013"/>
        <dbReference type="ChEBI" id="CHEBI:30616"/>
        <dbReference type="ChEBI" id="CHEBI:61977"/>
        <dbReference type="ChEBI" id="CHEBI:456216"/>
        <dbReference type="EC" id="2.7.11.1"/>
    </reaction>
</comment>
<evidence type="ECO:0000256" key="2">
    <source>
        <dbReference type="ARBA" id="ARBA00022527"/>
    </source>
</evidence>
<dbReference type="Gene3D" id="1.10.510.10">
    <property type="entry name" value="Transferase(Phosphotransferase) domain 1"/>
    <property type="match status" value="1"/>
</dbReference>
<keyword evidence="2" id="KW-0723">Serine/threonine-protein kinase</keyword>
<dbReference type="OrthoDB" id="425790at2759"/>
<accession>A0A388M3G9</accession>
<keyword evidence="10" id="KW-0472">Membrane</keyword>
<reference evidence="12 13" key="1">
    <citation type="journal article" date="2018" name="Cell">
        <title>The Chara Genome: Secondary Complexity and Implications for Plant Terrestrialization.</title>
        <authorList>
            <person name="Nishiyama T."/>
            <person name="Sakayama H."/>
            <person name="Vries J.D."/>
            <person name="Buschmann H."/>
            <person name="Saint-Marcoux D."/>
            <person name="Ullrich K.K."/>
            <person name="Haas F.B."/>
            <person name="Vanderstraeten L."/>
            <person name="Becker D."/>
            <person name="Lang D."/>
            <person name="Vosolsobe S."/>
            <person name="Rombauts S."/>
            <person name="Wilhelmsson P.K.I."/>
            <person name="Janitza P."/>
            <person name="Kern R."/>
            <person name="Heyl A."/>
            <person name="Rumpler F."/>
            <person name="Villalobos L.I.A.C."/>
            <person name="Clay J.M."/>
            <person name="Skokan R."/>
            <person name="Toyoda A."/>
            <person name="Suzuki Y."/>
            <person name="Kagoshima H."/>
            <person name="Schijlen E."/>
            <person name="Tajeshwar N."/>
            <person name="Catarino B."/>
            <person name="Hetherington A.J."/>
            <person name="Saltykova A."/>
            <person name="Bonnot C."/>
            <person name="Breuninger H."/>
            <person name="Symeonidi A."/>
            <person name="Radhakrishnan G.V."/>
            <person name="Van Nieuwerburgh F."/>
            <person name="Deforce D."/>
            <person name="Chang C."/>
            <person name="Karol K.G."/>
            <person name="Hedrich R."/>
            <person name="Ulvskov P."/>
            <person name="Glockner G."/>
            <person name="Delwiche C.F."/>
            <person name="Petrasek J."/>
            <person name="Van de Peer Y."/>
            <person name="Friml J."/>
            <person name="Beilby M."/>
            <person name="Dolan L."/>
            <person name="Kohara Y."/>
            <person name="Sugano S."/>
            <person name="Fujiyama A."/>
            <person name="Delaux P.-M."/>
            <person name="Quint M."/>
            <person name="TheiBen G."/>
            <person name="Hagemann M."/>
            <person name="Harholt J."/>
            <person name="Dunand C."/>
            <person name="Zachgo S."/>
            <person name="Langdale J."/>
            <person name="Maumus F."/>
            <person name="Straeten D.V.D."/>
            <person name="Gould S.B."/>
            <person name="Rensing S.A."/>
        </authorList>
    </citation>
    <scope>NUCLEOTIDE SEQUENCE [LARGE SCALE GENOMIC DNA]</scope>
    <source>
        <strain evidence="12 13">S276</strain>
    </source>
</reference>
<dbReference type="PANTHER" id="PTHR24363:SF0">
    <property type="entry name" value="SERINE_THREONINE KINASE LIKE DOMAIN CONTAINING 1"/>
    <property type="match status" value="1"/>
</dbReference>
<dbReference type="PROSITE" id="PS50011">
    <property type="entry name" value="PROTEIN_KINASE_DOM"/>
    <property type="match status" value="1"/>
</dbReference>
<evidence type="ECO:0000256" key="9">
    <source>
        <dbReference type="SAM" id="MobiDB-lite"/>
    </source>
</evidence>
<evidence type="ECO:0000256" key="10">
    <source>
        <dbReference type="SAM" id="Phobius"/>
    </source>
</evidence>
<dbReference type="GO" id="GO:0005524">
    <property type="term" value="F:ATP binding"/>
    <property type="evidence" value="ECO:0007669"/>
    <property type="project" value="UniProtKB-KW"/>
</dbReference>
<feature type="transmembrane region" description="Helical" evidence="10">
    <location>
        <begin position="400"/>
        <end position="423"/>
    </location>
</feature>
<name>A0A388M3G9_CHABU</name>
<proteinExistence type="predicted"/>
<dbReference type="EMBL" id="BFEA01000710">
    <property type="protein sequence ID" value="GBG89019.1"/>
    <property type="molecule type" value="Genomic_DNA"/>
</dbReference>
<evidence type="ECO:0000256" key="3">
    <source>
        <dbReference type="ARBA" id="ARBA00022679"/>
    </source>
</evidence>
<dbReference type="AlphaFoldDB" id="A0A388M3G9"/>
<dbReference type="SUPFAM" id="SSF56112">
    <property type="entry name" value="Protein kinase-like (PK-like)"/>
    <property type="match status" value="1"/>
</dbReference>
<keyword evidence="5" id="KW-0418">Kinase</keyword>
<keyword evidence="3" id="KW-0808">Transferase</keyword>
<evidence type="ECO:0000256" key="8">
    <source>
        <dbReference type="ARBA" id="ARBA00048679"/>
    </source>
</evidence>
<keyword evidence="4" id="KW-0547">Nucleotide-binding</keyword>
<keyword evidence="10" id="KW-0812">Transmembrane</keyword>